<reference evidence="7 8" key="1">
    <citation type="journal article" date="2016" name="G3 (Bethesda)">
        <title>First Draft Assembly and Annotation of the Genome of a California Endemic Oak Quercus lobata Nee (Fagaceae).</title>
        <authorList>
            <person name="Sork V.L."/>
            <person name="Fitz-Gibbon S.T."/>
            <person name="Puiu D."/>
            <person name="Crepeau M."/>
            <person name="Gugger P.F."/>
            <person name="Sherman R."/>
            <person name="Stevens K."/>
            <person name="Langley C.H."/>
            <person name="Pellegrini M."/>
            <person name="Salzberg S.L."/>
        </authorList>
    </citation>
    <scope>NUCLEOTIDE SEQUENCE [LARGE SCALE GENOMIC DNA]</scope>
    <source>
        <strain evidence="7 8">cv. SW786</strain>
    </source>
</reference>
<dbReference type="AlphaFoldDB" id="A0A7N2M8A2"/>
<gene>
    <name evidence="7" type="primary">LOC115957521</name>
</gene>
<keyword evidence="4 5" id="KW-0287">Flowering</keyword>
<name>A0A7N2M8A2_QUELO</name>
<dbReference type="EMBL" id="LRBV02000008">
    <property type="status" value="NOT_ANNOTATED_CDS"/>
    <property type="molecule type" value="Genomic_DNA"/>
</dbReference>
<comment type="similarity">
    <text evidence="1 5">Belongs to the Frigida family.</text>
</comment>
<proteinExistence type="inferred from homology"/>
<dbReference type="KEGG" id="qlo:115957521"/>
<dbReference type="PANTHER" id="PTHR31791:SF47">
    <property type="entry name" value="INACTIVE FRIGIDA-LIKE PROTEIN 2"/>
    <property type="match status" value="1"/>
</dbReference>
<evidence type="ECO:0000256" key="2">
    <source>
        <dbReference type="ARBA" id="ARBA00022473"/>
    </source>
</evidence>
<protein>
    <recommendedName>
        <fullName evidence="5">FRIGIDA-like protein</fullName>
    </recommendedName>
</protein>
<organism evidence="7 8">
    <name type="scientific">Quercus lobata</name>
    <name type="common">Valley oak</name>
    <dbReference type="NCBI Taxonomy" id="97700"/>
    <lineage>
        <taxon>Eukaryota</taxon>
        <taxon>Viridiplantae</taxon>
        <taxon>Streptophyta</taxon>
        <taxon>Embryophyta</taxon>
        <taxon>Tracheophyta</taxon>
        <taxon>Spermatophyta</taxon>
        <taxon>Magnoliopsida</taxon>
        <taxon>eudicotyledons</taxon>
        <taxon>Gunneridae</taxon>
        <taxon>Pentapetalae</taxon>
        <taxon>rosids</taxon>
        <taxon>fabids</taxon>
        <taxon>Fagales</taxon>
        <taxon>Fagaceae</taxon>
        <taxon>Quercus</taxon>
    </lineage>
</organism>
<feature type="region of interest" description="Disordered" evidence="6">
    <location>
        <begin position="412"/>
        <end position="451"/>
    </location>
</feature>
<dbReference type="OrthoDB" id="1166059at2759"/>
<dbReference type="Pfam" id="PF07899">
    <property type="entry name" value="Frigida"/>
    <property type="match status" value="1"/>
</dbReference>
<dbReference type="PANTHER" id="PTHR31791">
    <property type="entry name" value="FRIGIDA-LIKE PROTEIN 3-RELATED"/>
    <property type="match status" value="1"/>
</dbReference>
<dbReference type="GeneID" id="115957521"/>
<dbReference type="GO" id="GO:0030154">
    <property type="term" value="P:cell differentiation"/>
    <property type="evidence" value="ECO:0007669"/>
    <property type="project" value="UniProtKB-KW"/>
</dbReference>
<sequence>MATLKTISAALKLIDSKKENLKKAFDDLQSHSSLLSSFSLTWSELDSHFTSLQNSLNQRFQHLESLELQKQLQKQAESTQPNPSADPSSSQAPNAQTTPKVPPFSSKTPTQMTKTRVDQDGDVGSGQIVKPRPELKAFCENMDGLGLRKFLIEYPNGPNERKTIRDELPGALLCAPDPAALVLDAMDWFYKDNSVNLKNKNNKDWELGGSKRCCVLLLEELMKIKANVSEEVRERAKELALKWIGKERNIEMHTFEVLGLLHLVAAYGLRSVFDEDDLVDYLVIIAQYRQSAVLCKVFGLGDKAADLIQKLVSKGKQLQAVKFIFEFELTEKFPPVPLLKAHLEDAKKAARKVVNDGNHSRKSLNEGIAKEVGALKSVIKVIEDHNLDSEYPRADLEGLIEKLQKRAENIKKPAAAPPAKSYQPQQHRHQQQQQSGNKRPRMDSPVSPAAAPINVGGMNSTIPQYQQSHLQSAGLLPEHPASYGSLSAVPYGMVGQSPTVAPYMGPSAGLYGYPGAPVGFSGDPSPSSSHLYSSEPYVPSDYYVRPTAYDGYGVPPQYHPSYYHK</sequence>
<dbReference type="OMA" id="CERMDGK"/>
<feature type="region of interest" description="Disordered" evidence="6">
    <location>
        <begin position="71"/>
        <end position="128"/>
    </location>
</feature>
<keyword evidence="8" id="KW-1185">Reference proteome</keyword>
<dbReference type="Proteomes" id="UP000594261">
    <property type="component" value="Chromosome 8"/>
</dbReference>
<dbReference type="RefSeq" id="XP_030931647.1">
    <property type="nucleotide sequence ID" value="XM_031075787.1"/>
</dbReference>
<evidence type="ECO:0000313" key="7">
    <source>
        <dbReference type="EnsemblPlants" id="QL08p005548:mrna"/>
    </source>
</evidence>
<dbReference type="Gramene" id="QL08p005548:mrna">
    <property type="protein sequence ID" value="QL08p005548:mrna"/>
    <property type="gene ID" value="QL08p005548"/>
</dbReference>
<evidence type="ECO:0000313" key="8">
    <source>
        <dbReference type="Proteomes" id="UP000594261"/>
    </source>
</evidence>
<evidence type="ECO:0000256" key="3">
    <source>
        <dbReference type="ARBA" id="ARBA00022782"/>
    </source>
</evidence>
<keyword evidence="2 5" id="KW-0217">Developmental protein</keyword>
<keyword evidence="3 5" id="KW-0221">Differentiation</keyword>
<dbReference type="FunCoup" id="A0A7N2M8A2">
    <property type="interactions" value="427"/>
</dbReference>
<evidence type="ECO:0000256" key="1">
    <source>
        <dbReference type="ARBA" id="ARBA00008956"/>
    </source>
</evidence>
<evidence type="ECO:0000256" key="6">
    <source>
        <dbReference type="SAM" id="MobiDB-lite"/>
    </source>
</evidence>
<feature type="compositionally biased region" description="Polar residues" evidence="6">
    <location>
        <begin position="76"/>
        <end position="114"/>
    </location>
</feature>
<dbReference type="GO" id="GO:0009908">
    <property type="term" value="P:flower development"/>
    <property type="evidence" value="ECO:0007669"/>
    <property type="project" value="UniProtKB-KW"/>
</dbReference>
<reference evidence="7" key="2">
    <citation type="submission" date="2021-01" db="UniProtKB">
        <authorList>
            <consortium name="EnsemblPlants"/>
        </authorList>
    </citation>
    <scope>IDENTIFICATION</scope>
</reference>
<feature type="compositionally biased region" description="Low complexity" evidence="6">
    <location>
        <begin position="412"/>
        <end position="425"/>
    </location>
</feature>
<dbReference type="InterPro" id="IPR012474">
    <property type="entry name" value="Frigida"/>
</dbReference>
<evidence type="ECO:0000256" key="4">
    <source>
        <dbReference type="ARBA" id="ARBA00023089"/>
    </source>
</evidence>
<dbReference type="EnsemblPlants" id="QL08p005548:mrna">
    <property type="protein sequence ID" value="QL08p005548:mrna"/>
    <property type="gene ID" value="QL08p005548"/>
</dbReference>
<accession>A0A7N2M8A2</accession>
<evidence type="ECO:0000256" key="5">
    <source>
        <dbReference type="RuleBase" id="RU364012"/>
    </source>
</evidence>
<dbReference type="InParanoid" id="A0A7N2M8A2"/>